<dbReference type="InterPro" id="IPR005760">
    <property type="entry name" value="A/G_AdeGlyc_MutY"/>
</dbReference>
<dbReference type="Gene3D" id="1.10.1670.10">
    <property type="entry name" value="Helix-hairpin-Helix base-excision DNA repair enzymes (C-terminal)"/>
    <property type="match status" value="1"/>
</dbReference>
<comment type="similarity">
    <text evidence="4">Belongs to the Nth/MutY family.</text>
</comment>
<evidence type="ECO:0000313" key="18">
    <source>
        <dbReference type="Proteomes" id="UP000317691"/>
    </source>
</evidence>
<dbReference type="InterPro" id="IPR003265">
    <property type="entry name" value="HhH-GPD_domain"/>
</dbReference>
<evidence type="ECO:0000313" key="17">
    <source>
        <dbReference type="EMBL" id="TMQ65890.1"/>
    </source>
</evidence>
<evidence type="ECO:0000256" key="8">
    <source>
        <dbReference type="ARBA" id="ARBA00022723"/>
    </source>
</evidence>
<dbReference type="Proteomes" id="UP000317691">
    <property type="component" value="Unassembled WGS sequence"/>
</dbReference>
<dbReference type="PROSITE" id="PS01155">
    <property type="entry name" value="ENDONUCLEASE_III_2"/>
    <property type="match status" value="1"/>
</dbReference>
<dbReference type="Pfam" id="PF00730">
    <property type="entry name" value="HhH-GPD"/>
    <property type="match status" value="1"/>
</dbReference>
<evidence type="ECO:0000256" key="5">
    <source>
        <dbReference type="ARBA" id="ARBA00012045"/>
    </source>
</evidence>
<dbReference type="InterPro" id="IPR023170">
    <property type="entry name" value="HhH_base_excis_C"/>
</dbReference>
<dbReference type="GO" id="GO:0006298">
    <property type="term" value="P:mismatch repair"/>
    <property type="evidence" value="ECO:0007669"/>
    <property type="project" value="TreeGrafter"/>
</dbReference>
<evidence type="ECO:0000256" key="6">
    <source>
        <dbReference type="ARBA" id="ARBA00022023"/>
    </source>
</evidence>
<evidence type="ECO:0000256" key="15">
    <source>
        <dbReference type="SAM" id="MobiDB-lite"/>
    </source>
</evidence>
<dbReference type="GO" id="GO:0000701">
    <property type="term" value="F:purine-specific mismatch base pair DNA N-glycosylase activity"/>
    <property type="evidence" value="ECO:0007669"/>
    <property type="project" value="UniProtKB-EC"/>
</dbReference>
<reference evidence="17 18" key="1">
    <citation type="journal article" date="2019" name="Nat. Microbiol.">
        <title>Mediterranean grassland soil C-N compound turnover is dependent on rainfall and depth, and is mediated by genomically divergent microorganisms.</title>
        <authorList>
            <person name="Diamond S."/>
            <person name="Andeer P.F."/>
            <person name="Li Z."/>
            <person name="Crits-Christoph A."/>
            <person name="Burstein D."/>
            <person name="Anantharaman K."/>
            <person name="Lane K.R."/>
            <person name="Thomas B.C."/>
            <person name="Pan C."/>
            <person name="Northen T.R."/>
            <person name="Banfield J.F."/>
        </authorList>
    </citation>
    <scope>NUCLEOTIDE SEQUENCE [LARGE SCALE GENOMIC DNA]</scope>
    <source>
        <strain evidence="17">WS_9</strain>
    </source>
</reference>
<dbReference type="InterPro" id="IPR004036">
    <property type="entry name" value="Endonuclease-III-like_CS2"/>
</dbReference>
<keyword evidence="13" id="KW-0234">DNA repair</keyword>
<keyword evidence="10" id="KW-0378">Hydrolase</keyword>
<evidence type="ECO:0000256" key="13">
    <source>
        <dbReference type="ARBA" id="ARBA00023204"/>
    </source>
</evidence>
<organism evidence="17 18">
    <name type="scientific">Eiseniibacteriota bacterium</name>
    <dbReference type="NCBI Taxonomy" id="2212470"/>
    <lineage>
        <taxon>Bacteria</taxon>
        <taxon>Candidatus Eiseniibacteriota</taxon>
    </lineage>
</organism>
<feature type="compositionally biased region" description="Basic and acidic residues" evidence="15">
    <location>
        <begin position="79"/>
        <end position="110"/>
    </location>
</feature>
<keyword evidence="12" id="KW-0411">Iron-sulfur</keyword>
<dbReference type="GO" id="GO:0046872">
    <property type="term" value="F:metal ion binding"/>
    <property type="evidence" value="ECO:0007669"/>
    <property type="project" value="UniProtKB-KW"/>
</dbReference>
<feature type="compositionally biased region" description="Basic residues" evidence="15">
    <location>
        <begin position="1"/>
        <end position="12"/>
    </location>
</feature>
<keyword evidence="14" id="KW-0326">Glycosidase</keyword>
<dbReference type="NCBIfam" id="TIGR01084">
    <property type="entry name" value="mutY"/>
    <property type="match status" value="1"/>
</dbReference>
<keyword evidence="9" id="KW-0227">DNA damage</keyword>
<feature type="compositionally biased region" description="Basic and acidic residues" evidence="15">
    <location>
        <begin position="54"/>
        <end position="71"/>
    </location>
</feature>
<comment type="caution">
    <text evidence="17">The sequence shown here is derived from an EMBL/GenBank/DDBJ whole genome shotgun (WGS) entry which is preliminary data.</text>
</comment>
<dbReference type="GO" id="GO:0032357">
    <property type="term" value="F:oxidized purine DNA binding"/>
    <property type="evidence" value="ECO:0007669"/>
    <property type="project" value="TreeGrafter"/>
</dbReference>
<evidence type="ECO:0000256" key="1">
    <source>
        <dbReference type="ARBA" id="ARBA00000843"/>
    </source>
</evidence>
<dbReference type="InterPro" id="IPR044298">
    <property type="entry name" value="MIG/MutY"/>
</dbReference>
<evidence type="ECO:0000256" key="14">
    <source>
        <dbReference type="ARBA" id="ARBA00023295"/>
    </source>
</evidence>
<evidence type="ECO:0000256" key="10">
    <source>
        <dbReference type="ARBA" id="ARBA00022801"/>
    </source>
</evidence>
<feature type="compositionally biased region" description="Low complexity" evidence="15">
    <location>
        <begin position="40"/>
        <end position="53"/>
    </location>
</feature>
<gene>
    <name evidence="17" type="primary">mutY</name>
    <name evidence="17" type="ORF">E6K79_03210</name>
</gene>
<dbReference type="EMBL" id="VBOZ01000010">
    <property type="protein sequence ID" value="TMQ65890.1"/>
    <property type="molecule type" value="Genomic_DNA"/>
</dbReference>
<comment type="cofactor">
    <cofactor evidence="2">
        <name>[4Fe-4S] cluster</name>
        <dbReference type="ChEBI" id="CHEBI:49883"/>
    </cofactor>
</comment>
<evidence type="ECO:0000256" key="11">
    <source>
        <dbReference type="ARBA" id="ARBA00023004"/>
    </source>
</evidence>
<keyword evidence="7" id="KW-0004">4Fe-4S</keyword>
<evidence type="ECO:0000256" key="9">
    <source>
        <dbReference type="ARBA" id="ARBA00022763"/>
    </source>
</evidence>
<dbReference type="SUPFAM" id="SSF48150">
    <property type="entry name" value="DNA-glycosylase"/>
    <property type="match status" value="1"/>
</dbReference>
<protein>
    <recommendedName>
        <fullName evidence="6">Adenine DNA glycosylase</fullName>
        <ecNumber evidence="5">3.2.2.31</ecNumber>
    </recommendedName>
</protein>
<dbReference type="SMART" id="SM00478">
    <property type="entry name" value="ENDO3c"/>
    <property type="match status" value="1"/>
</dbReference>
<dbReference type="InterPro" id="IPR011257">
    <property type="entry name" value="DNA_glycosylase"/>
</dbReference>
<dbReference type="CDD" id="cd00056">
    <property type="entry name" value="ENDO3c"/>
    <property type="match status" value="1"/>
</dbReference>
<dbReference type="Gene3D" id="1.10.340.30">
    <property type="entry name" value="Hypothetical protein, domain 2"/>
    <property type="match status" value="1"/>
</dbReference>
<evidence type="ECO:0000256" key="4">
    <source>
        <dbReference type="ARBA" id="ARBA00008343"/>
    </source>
</evidence>
<keyword evidence="8" id="KW-0479">Metal-binding</keyword>
<proteinExistence type="inferred from homology"/>
<sequence>MGVRSRLVRRRALPGGDRPERGLRGRRSGRRDDRGRGRQRAAGSVQRGAGRAASRLERLQGAPRHDARDPGSAEAASQDQDRDRGPLPRGRLDRHGAPADDRGGRLERAPRGGARVGRPRVRRALRETAPHTLRAAILRWYLKHRRDLPWRSTQDPYAIWVSEIMLQQTRVETVIPYYRRFLERFPNVRSLAKASEADVLARWSGLGYYGRARNLRDAASVLVREHAAQLPEDPAALRRLPGVGEYTAAAISSVAFGRPAAAVDGNVIRVLARIHGLRGRRDSTALRRRVNAIAETLAVGPRPGDWTQALMELGATVCLPREPLCERCPARTPCIARRSGHADRYPEAAPVASPKQERRVILLARRNGRLLLIPDPAEKGTVWTLPMAAAGADGARAARSLARRHGQRGDLRGPVAQFRHRTFSADISFEVWENKSAGGRDLAPPGRWAAPSEIRELPVRAPTLKAINKLRGKR</sequence>
<accession>A0A538TQL0</accession>
<comment type="function">
    <text evidence="3">Adenine glycosylase active on G-A mispairs. MutY also corrects error-prone DNA synthesis past GO lesions which are due to the oxidatively damaged form of guanine: 7,8-dihydro-8-oxoguanine (8-oxo-dGTP).</text>
</comment>
<dbReference type="GO" id="GO:0035485">
    <property type="term" value="F:adenine/guanine mispair binding"/>
    <property type="evidence" value="ECO:0007669"/>
    <property type="project" value="TreeGrafter"/>
</dbReference>
<evidence type="ECO:0000259" key="16">
    <source>
        <dbReference type="SMART" id="SM00478"/>
    </source>
</evidence>
<evidence type="ECO:0000256" key="2">
    <source>
        <dbReference type="ARBA" id="ARBA00001966"/>
    </source>
</evidence>
<feature type="domain" description="HhH-GPD" evidence="16">
    <location>
        <begin position="165"/>
        <end position="316"/>
    </location>
</feature>
<dbReference type="GO" id="GO:0006284">
    <property type="term" value="P:base-excision repair"/>
    <property type="evidence" value="ECO:0007669"/>
    <property type="project" value="InterPro"/>
</dbReference>
<dbReference type="EC" id="3.2.2.31" evidence="5"/>
<keyword evidence="11" id="KW-0408">Iron</keyword>
<name>A0A538TQL0_UNCEI</name>
<dbReference type="GO" id="GO:0051539">
    <property type="term" value="F:4 iron, 4 sulfur cluster binding"/>
    <property type="evidence" value="ECO:0007669"/>
    <property type="project" value="UniProtKB-KW"/>
</dbReference>
<dbReference type="PANTHER" id="PTHR42944">
    <property type="entry name" value="ADENINE DNA GLYCOSYLASE"/>
    <property type="match status" value="1"/>
</dbReference>
<dbReference type="AlphaFoldDB" id="A0A538TQL0"/>
<dbReference type="GO" id="GO:0034039">
    <property type="term" value="F:8-oxo-7,8-dihydroguanine DNA N-glycosylase activity"/>
    <property type="evidence" value="ECO:0007669"/>
    <property type="project" value="TreeGrafter"/>
</dbReference>
<dbReference type="FunFam" id="1.10.340.30:FF:000002">
    <property type="entry name" value="Adenine DNA glycosylase"/>
    <property type="match status" value="1"/>
</dbReference>
<dbReference type="PANTHER" id="PTHR42944:SF1">
    <property type="entry name" value="ADENINE DNA GLYCOSYLASE"/>
    <property type="match status" value="1"/>
</dbReference>
<evidence type="ECO:0000256" key="3">
    <source>
        <dbReference type="ARBA" id="ARBA00002933"/>
    </source>
</evidence>
<feature type="region of interest" description="Disordered" evidence="15">
    <location>
        <begin position="1"/>
        <end position="118"/>
    </location>
</feature>
<evidence type="ECO:0000256" key="12">
    <source>
        <dbReference type="ARBA" id="ARBA00023014"/>
    </source>
</evidence>
<comment type="catalytic activity">
    <reaction evidence="1">
        <text>Hydrolyzes free adenine bases from 7,8-dihydro-8-oxoguanine:adenine mismatched double-stranded DNA, leaving an apurinic site.</text>
        <dbReference type="EC" id="3.2.2.31"/>
    </reaction>
</comment>
<evidence type="ECO:0000256" key="7">
    <source>
        <dbReference type="ARBA" id="ARBA00022485"/>
    </source>
</evidence>